<dbReference type="AlphaFoldDB" id="A0A699YV85"/>
<dbReference type="GO" id="GO:0016020">
    <property type="term" value="C:membrane"/>
    <property type="evidence" value="ECO:0007669"/>
    <property type="project" value="UniProtKB-SubCell"/>
</dbReference>
<dbReference type="GO" id="GO:0043337">
    <property type="term" value="F:cardiolipin synthase (CMP-forming)"/>
    <property type="evidence" value="ECO:0007669"/>
    <property type="project" value="TreeGrafter"/>
</dbReference>
<feature type="transmembrane region" description="Helical" evidence="11">
    <location>
        <begin position="191"/>
        <end position="214"/>
    </location>
</feature>
<keyword evidence="6" id="KW-0443">Lipid metabolism</keyword>
<evidence type="ECO:0000313" key="13">
    <source>
        <dbReference type="Proteomes" id="UP000485058"/>
    </source>
</evidence>
<name>A0A699YV85_HAELA</name>
<evidence type="ECO:0000256" key="9">
    <source>
        <dbReference type="ARBA" id="ARBA00023264"/>
    </source>
</evidence>
<dbReference type="PANTHER" id="PTHR14269:SF60">
    <property type="entry name" value="CARDIOLIPIN SYNTHASE (CMP-FORMING)"/>
    <property type="match status" value="1"/>
</dbReference>
<keyword evidence="7 11" id="KW-0472">Membrane</keyword>
<dbReference type="PANTHER" id="PTHR14269">
    <property type="entry name" value="CDP-DIACYLGLYCEROL--GLYCEROL-3-PHOSPHATE 3-PHOSPHATIDYLTRANSFERASE-RELATED"/>
    <property type="match status" value="1"/>
</dbReference>
<evidence type="ECO:0000313" key="12">
    <source>
        <dbReference type="EMBL" id="GFH10926.1"/>
    </source>
</evidence>
<dbReference type="GO" id="GO:0032049">
    <property type="term" value="P:cardiolipin biosynthetic process"/>
    <property type="evidence" value="ECO:0007669"/>
    <property type="project" value="TreeGrafter"/>
</dbReference>
<proteinExistence type="inferred from homology"/>
<comment type="similarity">
    <text evidence="10">Belongs to the CDP-alcohol phosphatidyltransferase class-I family.</text>
</comment>
<dbReference type="InterPro" id="IPR043130">
    <property type="entry name" value="CDP-OH_PTrfase_TM_dom"/>
</dbReference>
<evidence type="ECO:0000256" key="8">
    <source>
        <dbReference type="ARBA" id="ARBA00023209"/>
    </source>
</evidence>
<comment type="subcellular location">
    <subcellularLocation>
        <location evidence="1">Membrane</location>
        <topology evidence="1">Multi-pass membrane protein</topology>
    </subcellularLocation>
</comment>
<evidence type="ECO:0000256" key="3">
    <source>
        <dbReference type="ARBA" id="ARBA00022679"/>
    </source>
</evidence>
<dbReference type="Proteomes" id="UP000485058">
    <property type="component" value="Unassembled WGS sequence"/>
</dbReference>
<dbReference type="InterPro" id="IPR000462">
    <property type="entry name" value="CDP-OH_P_trans"/>
</dbReference>
<keyword evidence="3 10" id="KW-0808">Transferase</keyword>
<dbReference type="InterPro" id="IPR050324">
    <property type="entry name" value="CDP-alcohol_PTase-I"/>
</dbReference>
<reference evidence="12 13" key="1">
    <citation type="submission" date="2020-02" db="EMBL/GenBank/DDBJ databases">
        <title>Draft genome sequence of Haematococcus lacustris strain NIES-144.</title>
        <authorList>
            <person name="Morimoto D."/>
            <person name="Nakagawa S."/>
            <person name="Yoshida T."/>
            <person name="Sawayama S."/>
        </authorList>
    </citation>
    <scope>NUCLEOTIDE SEQUENCE [LARGE SCALE GENOMIC DNA]</scope>
    <source>
        <strain evidence="12 13">NIES-144</strain>
    </source>
</reference>
<keyword evidence="8" id="KW-0594">Phospholipid biosynthesis</keyword>
<dbReference type="InterPro" id="IPR048254">
    <property type="entry name" value="CDP_ALCOHOL_P_TRANSF_CS"/>
</dbReference>
<evidence type="ECO:0000256" key="5">
    <source>
        <dbReference type="ARBA" id="ARBA00022989"/>
    </source>
</evidence>
<accession>A0A699YV85</accession>
<evidence type="ECO:0000256" key="7">
    <source>
        <dbReference type="ARBA" id="ARBA00023136"/>
    </source>
</evidence>
<keyword evidence="4 11" id="KW-0812">Transmembrane</keyword>
<evidence type="ECO:0000256" key="4">
    <source>
        <dbReference type="ARBA" id="ARBA00022692"/>
    </source>
</evidence>
<dbReference type="PROSITE" id="PS00379">
    <property type="entry name" value="CDP_ALCOHOL_P_TRANSF"/>
    <property type="match status" value="1"/>
</dbReference>
<gene>
    <name evidence="12" type="ORF">HaLaN_06331</name>
</gene>
<sequence length="224" mass="23267">MPPRDLLVAFVIVVVFLPVVIIATRIPLRPPASAADAESLTSLPNLISLGRAASGPFIAALILAEAWPAAIIATTVSGASDWADGALARRLGQSSVLGSYLDPLADKVLIGCVVGALASKGLVPTWLAVLVLGRDVGLVAGMALHRWRMLGWRLPFMRPLLVSKLNTVLQLALVAGCMGNAAFGVPDPQALQALEVATASTTAASLLAYAWLYASGRMLPLTKA</sequence>
<dbReference type="Gene3D" id="1.20.120.1760">
    <property type="match status" value="1"/>
</dbReference>
<dbReference type="EMBL" id="BLLF01000359">
    <property type="protein sequence ID" value="GFH10926.1"/>
    <property type="molecule type" value="Genomic_DNA"/>
</dbReference>
<feature type="transmembrane region" description="Helical" evidence="11">
    <location>
        <begin position="125"/>
        <end position="144"/>
    </location>
</feature>
<protein>
    <submittedName>
        <fullName evidence="12">Uncharacterized protein</fullName>
    </submittedName>
</protein>
<feature type="transmembrane region" description="Helical" evidence="11">
    <location>
        <begin position="165"/>
        <end position="185"/>
    </location>
</feature>
<keyword evidence="2" id="KW-0444">Lipid biosynthesis</keyword>
<organism evidence="12 13">
    <name type="scientific">Haematococcus lacustris</name>
    <name type="common">Green alga</name>
    <name type="synonym">Haematococcus pluvialis</name>
    <dbReference type="NCBI Taxonomy" id="44745"/>
    <lineage>
        <taxon>Eukaryota</taxon>
        <taxon>Viridiplantae</taxon>
        <taxon>Chlorophyta</taxon>
        <taxon>core chlorophytes</taxon>
        <taxon>Chlorophyceae</taxon>
        <taxon>CS clade</taxon>
        <taxon>Chlamydomonadales</taxon>
        <taxon>Haematococcaceae</taxon>
        <taxon>Haematococcus</taxon>
    </lineage>
</organism>
<dbReference type="GO" id="GO:0005739">
    <property type="term" value="C:mitochondrion"/>
    <property type="evidence" value="ECO:0007669"/>
    <property type="project" value="TreeGrafter"/>
</dbReference>
<evidence type="ECO:0000256" key="1">
    <source>
        <dbReference type="ARBA" id="ARBA00004141"/>
    </source>
</evidence>
<keyword evidence="5 11" id="KW-1133">Transmembrane helix</keyword>
<evidence type="ECO:0000256" key="11">
    <source>
        <dbReference type="SAM" id="Phobius"/>
    </source>
</evidence>
<evidence type="ECO:0000256" key="2">
    <source>
        <dbReference type="ARBA" id="ARBA00022516"/>
    </source>
</evidence>
<evidence type="ECO:0000256" key="10">
    <source>
        <dbReference type="RuleBase" id="RU003750"/>
    </source>
</evidence>
<evidence type="ECO:0000256" key="6">
    <source>
        <dbReference type="ARBA" id="ARBA00023098"/>
    </source>
</evidence>
<comment type="caution">
    <text evidence="12">The sequence shown here is derived from an EMBL/GenBank/DDBJ whole genome shotgun (WGS) entry which is preliminary data.</text>
</comment>
<keyword evidence="13" id="KW-1185">Reference proteome</keyword>
<keyword evidence="9" id="KW-1208">Phospholipid metabolism</keyword>
<dbReference type="Pfam" id="PF01066">
    <property type="entry name" value="CDP-OH_P_transf"/>
    <property type="match status" value="1"/>
</dbReference>